<name>A0A917TD16_9BACI</name>
<gene>
    <name evidence="1" type="ORF">GCM10011351_00280</name>
</gene>
<organism evidence="1 2">
    <name type="scientific">Paraliobacillus quinghaiensis</name>
    <dbReference type="NCBI Taxonomy" id="470815"/>
    <lineage>
        <taxon>Bacteria</taxon>
        <taxon>Bacillati</taxon>
        <taxon>Bacillota</taxon>
        <taxon>Bacilli</taxon>
        <taxon>Bacillales</taxon>
        <taxon>Bacillaceae</taxon>
        <taxon>Paraliobacillus</taxon>
    </lineage>
</organism>
<dbReference type="Proteomes" id="UP000618460">
    <property type="component" value="Unassembled WGS sequence"/>
</dbReference>
<dbReference type="AlphaFoldDB" id="A0A917TD16"/>
<comment type="caution">
    <text evidence="1">The sequence shown here is derived from an EMBL/GenBank/DDBJ whole genome shotgun (WGS) entry which is preliminary data.</text>
</comment>
<protein>
    <submittedName>
        <fullName evidence="1">Uncharacterized protein</fullName>
    </submittedName>
</protein>
<reference evidence="1" key="2">
    <citation type="submission" date="2020-09" db="EMBL/GenBank/DDBJ databases">
        <authorList>
            <person name="Sun Q."/>
            <person name="Zhou Y."/>
        </authorList>
    </citation>
    <scope>NUCLEOTIDE SEQUENCE</scope>
    <source>
        <strain evidence="1">CGMCC 1.6333</strain>
    </source>
</reference>
<sequence>MNEIFSRYADKIEFALIKSAPPLINPFLHKKRKAGELYSATPIF</sequence>
<proteinExistence type="predicted"/>
<dbReference type="EMBL" id="BMLG01000001">
    <property type="protein sequence ID" value="GGM18455.1"/>
    <property type="molecule type" value="Genomic_DNA"/>
</dbReference>
<accession>A0A917TD16</accession>
<evidence type="ECO:0000313" key="2">
    <source>
        <dbReference type="Proteomes" id="UP000618460"/>
    </source>
</evidence>
<evidence type="ECO:0000313" key="1">
    <source>
        <dbReference type="EMBL" id="GGM18455.1"/>
    </source>
</evidence>
<keyword evidence="2" id="KW-1185">Reference proteome</keyword>
<reference evidence="1" key="1">
    <citation type="journal article" date="2014" name="Int. J. Syst. Evol. Microbiol.">
        <title>Complete genome sequence of Corynebacterium casei LMG S-19264T (=DSM 44701T), isolated from a smear-ripened cheese.</title>
        <authorList>
            <consortium name="US DOE Joint Genome Institute (JGI-PGF)"/>
            <person name="Walter F."/>
            <person name="Albersmeier A."/>
            <person name="Kalinowski J."/>
            <person name="Ruckert C."/>
        </authorList>
    </citation>
    <scope>NUCLEOTIDE SEQUENCE</scope>
    <source>
        <strain evidence="1">CGMCC 1.6333</strain>
    </source>
</reference>